<evidence type="ECO:0000313" key="3">
    <source>
        <dbReference type="Proteomes" id="UP000708208"/>
    </source>
</evidence>
<feature type="domain" description="dUTPase-like" evidence="1">
    <location>
        <begin position="1"/>
        <end position="57"/>
    </location>
</feature>
<accession>A0A8J2NLY7</accession>
<sequence>GEVLVILKKSSYNKVEVKVGTLIGQLLVNPYPHNLEIEVAQELSCTERGDQGFGSSGL</sequence>
<gene>
    <name evidence="2" type="ORF">AFUS01_LOCUS1220</name>
</gene>
<dbReference type="InterPro" id="IPR029054">
    <property type="entry name" value="dUTPase-like"/>
</dbReference>
<dbReference type="EMBL" id="CAJVCH010006754">
    <property type="protein sequence ID" value="CAG7659400.1"/>
    <property type="molecule type" value="Genomic_DNA"/>
</dbReference>
<organism evidence="2 3">
    <name type="scientific">Allacma fusca</name>
    <dbReference type="NCBI Taxonomy" id="39272"/>
    <lineage>
        <taxon>Eukaryota</taxon>
        <taxon>Metazoa</taxon>
        <taxon>Ecdysozoa</taxon>
        <taxon>Arthropoda</taxon>
        <taxon>Hexapoda</taxon>
        <taxon>Collembola</taxon>
        <taxon>Symphypleona</taxon>
        <taxon>Sminthuridae</taxon>
        <taxon>Allacma</taxon>
    </lineage>
</organism>
<evidence type="ECO:0000313" key="2">
    <source>
        <dbReference type="EMBL" id="CAG7659400.1"/>
    </source>
</evidence>
<feature type="non-terminal residue" evidence="2">
    <location>
        <position position="58"/>
    </location>
</feature>
<reference evidence="2" key="1">
    <citation type="submission" date="2021-06" db="EMBL/GenBank/DDBJ databases">
        <authorList>
            <person name="Hodson N. C."/>
            <person name="Mongue J. A."/>
            <person name="Jaron S. K."/>
        </authorList>
    </citation>
    <scope>NUCLEOTIDE SEQUENCE</scope>
</reference>
<protein>
    <recommendedName>
        <fullName evidence="1">dUTPase-like domain-containing protein</fullName>
    </recommendedName>
</protein>
<dbReference type="Pfam" id="PF00692">
    <property type="entry name" value="dUTPase"/>
    <property type="match status" value="1"/>
</dbReference>
<dbReference type="Proteomes" id="UP000708208">
    <property type="component" value="Unassembled WGS sequence"/>
</dbReference>
<comment type="caution">
    <text evidence="2">The sequence shown here is derived from an EMBL/GenBank/DDBJ whole genome shotgun (WGS) entry which is preliminary data.</text>
</comment>
<name>A0A8J2NLY7_9HEXA</name>
<evidence type="ECO:0000259" key="1">
    <source>
        <dbReference type="Pfam" id="PF00692"/>
    </source>
</evidence>
<proteinExistence type="predicted"/>
<dbReference type="OrthoDB" id="419889at2759"/>
<keyword evidence="3" id="KW-1185">Reference proteome</keyword>
<dbReference type="AlphaFoldDB" id="A0A8J2NLY7"/>